<feature type="transmembrane region" description="Helical" evidence="12">
    <location>
        <begin position="284"/>
        <end position="310"/>
    </location>
</feature>
<feature type="transmembrane region" description="Helical" evidence="12">
    <location>
        <begin position="386"/>
        <end position="410"/>
    </location>
</feature>
<organism evidence="16 17">
    <name type="scientific">Oceanobacillus polygoni</name>
    <dbReference type="NCBI Taxonomy" id="1235259"/>
    <lineage>
        <taxon>Bacteria</taxon>
        <taxon>Bacillati</taxon>
        <taxon>Bacillota</taxon>
        <taxon>Bacilli</taxon>
        <taxon>Bacillales</taxon>
        <taxon>Bacillaceae</taxon>
        <taxon>Oceanobacillus</taxon>
    </lineage>
</organism>
<keyword evidence="7 12" id="KW-0812">Transmembrane</keyword>
<evidence type="ECO:0000256" key="1">
    <source>
        <dbReference type="ARBA" id="ARBA00004651"/>
    </source>
</evidence>
<comment type="subcellular location">
    <subcellularLocation>
        <location evidence="1">Cell membrane</location>
        <topology evidence="1">Multi-pass membrane protein</topology>
    </subcellularLocation>
</comment>
<evidence type="ECO:0000256" key="10">
    <source>
        <dbReference type="ARBA" id="ARBA00023136"/>
    </source>
</evidence>
<keyword evidence="17" id="KW-1185">Reference proteome</keyword>
<dbReference type="PROSITE" id="PS51103">
    <property type="entry name" value="PTS_EIIC_TYPE_1"/>
    <property type="match status" value="1"/>
</dbReference>
<evidence type="ECO:0000259" key="15">
    <source>
        <dbReference type="PROSITE" id="PS51103"/>
    </source>
</evidence>
<dbReference type="InterPro" id="IPR036878">
    <property type="entry name" value="Glu_permease_IIB"/>
</dbReference>
<feature type="transmembrane region" description="Helical" evidence="12">
    <location>
        <begin position="322"/>
        <end position="343"/>
    </location>
</feature>
<dbReference type="SUPFAM" id="SSF55604">
    <property type="entry name" value="Glucose permease domain IIB"/>
    <property type="match status" value="1"/>
</dbReference>
<dbReference type="FunFam" id="3.30.1360.60:FF:000001">
    <property type="entry name" value="PTS system glucose-specific IIBC component PtsG"/>
    <property type="match status" value="1"/>
</dbReference>
<dbReference type="RefSeq" id="WP_149475310.1">
    <property type="nucleotide sequence ID" value="NZ_JAGGMB010000001.1"/>
</dbReference>
<dbReference type="CDD" id="cd00210">
    <property type="entry name" value="PTS_IIA_glc"/>
    <property type="match status" value="1"/>
</dbReference>
<evidence type="ECO:0000256" key="12">
    <source>
        <dbReference type="SAM" id="Phobius"/>
    </source>
</evidence>
<dbReference type="InterPro" id="IPR013013">
    <property type="entry name" value="PTS_EIIC_1"/>
</dbReference>
<feature type="domain" description="PTS EIIA type-1" evidence="13">
    <location>
        <begin position="497"/>
        <end position="601"/>
    </location>
</feature>
<evidence type="ECO:0000256" key="8">
    <source>
        <dbReference type="ARBA" id="ARBA00022777"/>
    </source>
</evidence>
<name>A0A9X1CAA3_9BACI</name>
<feature type="transmembrane region" description="Helical" evidence="12">
    <location>
        <begin position="422"/>
        <end position="443"/>
    </location>
</feature>
<accession>A0A9X1CAA3</accession>
<dbReference type="CDD" id="cd00212">
    <property type="entry name" value="PTS_IIB_glc"/>
    <property type="match status" value="1"/>
</dbReference>
<dbReference type="Pfam" id="PF02378">
    <property type="entry name" value="PTS_EIIC"/>
    <property type="match status" value="1"/>
</dbReference>
<keyword evidence="2" id="KW-0813">Transport</keyword>
<dbReference type="Pfam" id="PF00358">
    <property type="entry name" value="PTS_EIIA_1"/>
    <property type="match status" value="1"/>
</dbReference>
<feature type="active site" description="Phosphocysteine intermediate; for EIIB activity" evidence="11">
    <location>
        <position position="26"/>
    </location>
</feature>
<dbReference type="GO" id="GO:0009401">
    <property type="term" value="P:phosphoenolpyruvate-dependent sugar phosphotransferase system"/>
    <property type="evidence" value="ECO:0007669"/>
    <property type="project" value="UniProtKB-KW"/>
</dbReference>
<dbReference type="NCBIfam" id="TIGR01995">
    <property type="entry name" value="PTS-II-ABC-beta"/>
    <property type="match status" value="1"/>
</dbReference>
<evidence type="ECO:0000256" key="5">
    <source>
        <dbReference type="ARBA" id="ARBA00022679"/>
    </source>
</evidence>
<evidence type="ECO:0000313" key="17">
    <source>
        <dbReference type="Proteomes" id="UP001138793"/>
    </source>
</evidence>
<dbReference type="PROSITE" id="PS00371">
    <property type="entry name" value="PTS_EIIA_TYPE_1_HIS"/>
    <property type="match status" value="1"/>
</dbReference>
<evidence type="ECO:0000256" key="6">
    <source>
        <dbReference type="ARBA" id="ARBA00022683"/>
    </source>
</evidence>
<dbReference type="OrthoDB" id="9769191at2"/>
<dbReference type="PANTHER" id="PTHR30175">
    <property type="entry name" value="PHOSPHOTRANSFERASE SYSTEM TRANSPORT PROTEIN"/>
    <property type="match status" value="1"/>
</dbReference>
<evidence type="ECO:0000256" key="4">
    <source>
        <dbReference type="ARBA" id="ARBA00022597"/>
    </source>
</evidence>
<dbReference type="InterPro" id="IPR050558">
    <property type="entry name" value="PTS_Sugar-Specific_Components"/>
</dbReference>
<comment type="caution">
    <text evidence="16">The sequence shown here is derived from an EMBL/GenBank/DDBJ whole genome shotgun (WGS) entry which is preliminary data.</text>
</comment>
<evidence type="ECO:0000259" key="13">
    <source>
        <dbReference type="PROSITE" id="PS51093"/>
    </source>
</evidence>
<dbReference type="Gene3D" id="3.30.1360.60">
    <property type="entry name" value="Glucose permease domain IIB"/>
    <property type="match status" value="1"/>
</dbReference>
<dbReference type="PANTHER" id="PTHR30175:SF1">
    <property type="entry name" value="PTS SYSTEM ARBUTIN-, CELLOBIOSE-, AND SALICIN-SPECIFIC EIIBC COMPONENT-RELATED"/>
    <property type="match status" value="1"/>
</dbReference>
<keyword evidence="8" id="KW-0418">Kinase</keyword>
<dbReference type="FunFam" id="2.70.70.10:FF:000001">
    <property type="entry name" value="PTS system glucose-specific IIA component"/>
    <property type="match status" value="1"/>
</dbReference>
<keyword evidence="4" id="KW-0762">Sugar transport</keyword>
<evidence type="ECO:0000313" key="16">
    <source>
        <dbReference type="EMBL" id="MBP2076389.1"/>
    </source>
</evidence>
<dbReference type="Gene3D" id="2.70.70.10">
    <property type="entry name" value="Glucose Permease (Domain IIA)"/>
    <property type="match status" value="1"/>
</dbReference>
<evidence type="ECO:0000259" key="14">
    <source>
        <dbReference type="PROSITE" id="PS51098"/>
    </source>
</evidence>
<sequence>MDNKQLGNKIIELVGGEENVNSLVHCATRLRFKLADNSKAEQDTLKDLPDVLTVVEKGGQFQVVVGNKVGKVYTEIMNNHSISAGDGGNNQENKSKEKVGVVSRVFEYISGTFSPLIPALAGAGMIKALLAVLSLLNWIDVEGTTYAVLNAASSGLFYFLPIFVGISAAKKLNANPFVGGTIAAGLLDPNFTALLASTGDVSFMGIPLVMSDYASTVFPLLIAMAIYAPIERIVKRYTPDTIQLFFVPMIGILVMVPLTALIFGPFAQYISAGIGSGITFLLDLSAIVTGILIAAIWPFLVILGVHWGIVPIMIDNFSRGGDIIGPITAAATFAQMGIAFGIFLRAKNNKDLRSLSFASTLSGVFAGVTEPILYGLILRYKKLMPLVLIAGAIGGAIVATFDVRVFGFVFNSFLTIPAYSPMIGYIFGVGAAFVAATILAFIFGTEGKKKGIEPEAETKAEMKMEETPAMTEKDVKERNELTTPLTGEMIPLENIDDPVFSSGAMGKGVAIEPSDGVVVAPFDGKVVTIFPTNHAIGLVSETGVELLIHIGLDTVQLEGKHFTAHVEAETVVKKGQKLVTFDIEGIKQAGYQTTTPVVITNTAEYLDVLPTDSRHVVLDDAIITVVK</sequence>
<dbReference type="GO" id="GO:0016301">
    <property type="term" value="F:kinase activity"/>
    <property type="evidence" value="ECO:0007669"/>
    <property type="project" value="UniProtKB-KW"/>
</dbReference>
<gene>
    <name evidence="16" type="ORF">J2Z64_000600</name>
</gene>
<evidence type="ECO:0000256" key="11">
    <source>
        <dbReference type="PROSITE-ProRule" id="PRU00421"/>
    </source>
</evidence>
<protein>
    <submittedName>
        <fullName evidence="16">PTS system beta-glucosides-specific IIC component</fullName>
    </submittedName>
</protein>
<dbReference type="AlphaFoldDB" id="A0A9X1CAA3"/>
<dbReference type="Proteomes" id="UP001138793">
    <property type="component" value="Unassembled WGS sequence"/>
</dbReference>
<dbReference type="EMBL" id="JAGGMB010000001">
    <property type="protein sequence ID" value="MBP2076389.1"/>
    <property type="molecule type" value="Genomic_DNA"/>
</dbReference>
<dbReference type="InterPro" id="IPR003352">
    <property type="entry name" value="PTS_EIIC"/>
</dbReference>
<feature type="transmembrane region" description="Helical" evidence="12">
    <location>
        <begin position="208"/>
        <end position="230"/>
    </location>
</feature>
<proteinExistence type="predicted"/>
<dbReference type="PROSITE" id="PS01035">
    <property type="entry name" value="PTS_EIIB_TYPE_1_CYS"/>
    <property type="match status" value="1"/>
</dbReference>
<keyword evidence="9 12" id="KW-1133">Transmembrane helix</keyword>
<keyword evidence="10 12" id="KW-0472">Membrane</keyword>
<dbReference type="Pfam" id="PF00367">
    <property type="entry name" value="PTS_EIIB"/>
    <property type="match status" value="1"/>
</dbReference>
<evidence type="ECO:0000256" key="7">
    <source>
        <dbReference type="ARBA" id="ARBA00022692"/>
    </source>
</evidence>
<dbReference type="InterPro" id="IPR011055">
    <property type="entry name" value="Dup_hybrid_motif"/>
</dbReference>
<dbReference type="PROSITE" id="PS51098">
    <property type="entry name" value="PTS_EIIB_TYPE_1"/>
    <property type="match status" value="1"/>
</dbReference>
<feature type="transmembrane region" description="Helical" evidence="12">
    <location>
        <begin position="242"/>
        <end position="264"/>
    </location>
</feature>
<evidence type="ECO:0000256" key="9">
    <source>
        <dbReference type="ARBA" id="ARBA00022989"/>
    </source>
</evidence>
<dbReference type="SUPFAM" id="SSF51261">
    <property type="entry name" value="Duplicated hybrid motif"/>
    <property type="match status" value="1"/>
</dbReference>
<keyword evidence="6" id="KW-0598">Phosphotransferase system</keyword>
<feature type="transmembrane region" description="Helical" evidence="12">
    <location>
        <begin position="355"/>
        <end position="374"/>
    </location>
</feature>
<feature type="domain" description="PTS EIIB type-1" evidence="14">
    <location>
        <begin position="4"/>
        <end position="86"/>
    </location>
</feature>
<dbReference type="InterPro" id="IPR018113">
    <property type="entry name" value="PTrfase_EIIB_Cys"/>
</dbReference>
<dbReference type="PROSITE" id="PS51093">
    <property type="entry name" value="PTS_EIIA_TYPE_1"/>
    <property type="match status" value="1"/>
</dbReference>
<feature type="domain" description="PTS EIIC type-1" evidence="15">
    <location>
        <begin position="107"/>
        <end position="459"/>
    </location>
</feature>
<feature type="transmembrane region" description="Helical" evidence="12">
    <location>
        <begin position="145"/>
        <end position="165"/>
    </location>
</feature>
<dbReference type="GO" id="GO:0005886">
    <property type="term" value="C:plasma membrane"/>
    <property type="evidence" value="ECO:0007669"/>
    <property type="project" value="UniProtKB-SubCell"/>
</dbReference>
<dbReference type="InterPro" id="IPR001127">
    <property type="entry name" value="PTS_EIIA_1_perm"/>
</dbReference>
<evidence type="ECO:0000256" key="2">
    <source>
        <dbReference type="ARBA" id="ARBA00022448"/>
    </source>
</evidence>
<dbReference type="InterPro" id="IPR001996">
    <property type="entry name" value="PTS_IIB_1"/>
</dbReference>
<dbReference type="GO" id="GO:0008982">
    <property type="term" value="F:protein-N(PI)-phosphohistidine-sugar phosphotransferase activity"/>
    <property type="evidence" value="ECO:0007669"/>
    <property type="project" value="InterPro"/>
</dbReference>
<dbReference type="InterPro" id="IPR011297">
    <property type="entry name" value="PTS_IIABC_b_glu"/>
</dbReference>
<dbReference type="NCBIfam" id="TIGR00830">
    <property type="entry name" value="PTBA"/>
    <property type="match status" value="1"/>
</dbReference>
<reference evidence="16" key="1">
    <citation type="submission" date="2021-03" db="EMBL/GenBank/DDBJ databases">
        <title>Genomic Encyclopedia of Type Strains, Phase IV (KMG-IV): sequencing the most valuable type-strain genomes for metagenomic binning, comparative biology and taxonomic classification.</title>
        <authorList>
            <person name="Goeker M."/>
        </authorList>
    </citation>
    <scope>NUCLEOTIDE SEQUENCE</scope>
    <source>
        <strain evidence="16">DSM 107338</strain>
    </source>
</reference>
<keyword evidence="3" id="KW-1003">Cell membrane</keyword>
<keyword evidence="5" id="KW-0808">Transferase</keyword>
<evidence type="ECO:0000256" key="3">
    <source>
        <dbReference type="ARBA" id="ARBA00022475"/>
    </source>
</evidence>
<feature type="transmembrane region" description="Helical" evidence="12">
    <location>
        <begin position="116"/>
        <end position="139"/>
    </location>
</feature>